<feature type="compositionally biased region" description="Low complexity" evidence="1">
    <location>
        <begin position="8"/>
        <end position="20"/>
    </location>
</feature>
<keyword evidence="2" id="KW-1133">Transmembrane helix</keyword>
<evidence type="ECO:0000256" key="1">
    <source>
        <dbReference type="SAM" id="MobiDB-lite"/>
    </source>
</evidence>
<dbReference type="AlphaFoldDB" id="A0A8H3EV82"/>
<accession>A0A8H3EV82</accession>
<evidence type="ECO:0000256" key="2">
    <source>
        <dbReference type="SAM" id="Phobius"/>
    </source>
</evidence>
<name>A0A8H3EV82_9LECA</name>
<comment type="caution">
    <text evidence="3">The sequence shown here is derived from an EMBL/GenBank/DDBJ whole genome shotgun (WGS) entry which is preliminary data.</text>
</comment>
<dbReference type="EMBL" id="CAJPDS010000009">
    <property type="protein sequence ID" value="CAF9910963.1"/>
    <property type="molecule type" value="Genomic_DNA"/>
</dbReference>
<keyword evidence="2" id="KW-0472">Membrane</keyword>
<keyword evidence="4" id="KW-1185">Reference proteome</keyword>
<proteinExistence type="predicted"/>
<keyword evidence="2" id="KW-0812">Transmembrane</keyword>
<protein>
    <submittedName>
        <fullName evidence="3">Uncharacterized protein</fullName>
    </submittedName>
</protein>
<organism evidence="3 4">
    <name type="scientific">Heterodermia speciosa</name>
    <dbReference type="NCBI Taxonomy" id="116794"/>
    <lineage>
        <taxon>Eukaryota</taxon>
        <taxon>Fungi</taxon>
        <taxon>Dikarya</taxon>
        <taxon>Ascomycota</taxon>
        <taxon>Pezizomycotina</taxon>
        <taxon>Lecanoromycetes</taxon>
        <taxon>OSLEUM clade</taxon>
        <taxon>Lecanoromycetidae</taxon>
        <taxon>Caliciales</taxon>
        <taxon>Physciaceae</taxon>
        <taxon>Heterodermia</taxon>
    </lineage>
</organism>
<evidence type="ECO:0000313" key="4">
    <source>
        <dbReference type="Proteomes" id="UP000664521"/>
    </source>
</evidence>
<feature type="transmembrane region" description="Helical" evidence="2">
    <location>
        <begin position="42"/>
        <end position="61"/>
    </location>
</feature>
<sequence>MVQPTPTSMSASERSFSSPSENSALMIDTNHLIHRQFDINQLVWYAAIYPLGMWNLYMFFLKVSRMIPNLNSERVDPFPPTIQYGKVGWQFGCEMHPVTKEYIQLYFEKRAEWVRLGYPPTWEREWYRVDGTRRCWVRILVDKKSGESAPRAGGGRGG</sequence>
<dbReference type="Proteomes" id="UP000664521">
    <property type="component" value="Unassembled WGS sequence"/>
</dbReference>
<feature type="region of interest" description="Disordered" evidence="1">
    <location>
        <begin position="1"/>
        <end position="20"/>
    </location>
</feature>
<reference evidence="3" key="1">
    <citation type="submission" date="2021-03" db="EMBL/GenBank/DDBJ databases">
        <authorList>
            <person name="Tagirdzhanova G."/>
        </authorList>
    </citation>
    <scope>NUCLEOTIDE SEQUENCE</scope>
</reference>
<evidence type="ECO:0000313" key="3">
    <source>
        <dbReference type="EMBL" id="CAF9910963.1"/>
    </source>
</evidence>
<gene>
    <name evidence="3" type="ORF">HETSPECPRED_010249</name>
</gene>